<sequence>MESAPVARDLAERPAPGEEGIARRDHAQHVALGVDQHDVTLLRALTDVQVITSEPYDAPHDRPLLHRVGAGEVEVQPVGGVGVEDHRCQT</sequence>
<name>A0A6I3IGC6_9MICO</name>
<evidence type="ECO:0000313" key="2">
    <source>
        <dbReference type="EMBL" id="MTB70805.1"/>
    </source>
</evidence>
<feature type="compositionally biased region" description="Basic and acidic residues" evidence="1">
    <location>
        <begin position="9"/>
        <end position="24"/>
    </location>
</feature>
<reference evidence="2 3" key="1">
    <citation type="submission" date="2019-11" db="EMBL/GenBank/DDBJ databases">
        <title>Whole genome sequencing identifies a novel species of the genus Arsenicicoccus isolated from human blood.</title>
        <authorList>
            <person name="Jeong J.H."/>
            <person name="Kweon O.J."/>
            <person name="Kim H.R."/>
            <person name="Kim T.-H."/>
            <person name="Ha S.-M."/>
            <person name="Lee M.-K."/>
        </authorList>
    </citation>
    <scope>NUCLEOTIDE SEQUENCE [LARGE SCALE GENOMIC DNA]</scope>
    <source>
        <strain evidence="2 3">MKL-02</strain>
    </source>
</reference>
<accession>A0A6I3IGC6</accession>
<evidence type="ECO:0000313" key="3">
    <source>
        <dbReference type="Proteomes" id="UP000431092"/>
    </source>
</evidence>
<feature type="region of interest" description="Disordered" evidence="1">
    <location>
        <begin position="1"/>
        <end position="24"/>
    </location>
</feature>
<keyword evidence="3" id="KW-1185">Reference proteome</keyword>
<proteinExistence type="predicted"/>
<dbReference type="AlphaFoldDB" id="A0A6I3IGC6"/>
<protein>
    <submittedName>
        <fullName evidence="2">Uncharacterized protein</fullName>
    </submittedName>
</protein>
<dbReference type="EMBL" id="WLVL01000007">
    <property type="protein sequence ID" value="MTB70805.1"/>
    <property type="molecule type" value="Genomic_DNA"/>
</dbReference>
<comment type="caution">
    <text evidence="2">The sequence shown here is derived from an EMBL/GenBank/DDBJ whole genome shotgun (WGS) entry which is preliminary data.</text>
</comment>
<evidence type="ECO:0000256" key="1">
    <source>
        <dbReference type="SAM" id="MobiDB-lite"/>
    </source>
</evidence>
<organism evidence="2 3">
    <name type="scientific">Arsenicicoccus cauae</name>
    <dbReference type="NCBI Taxonomy" id="2663847"/>
    <lineage>
        <taxon>Bacteria</taxon>
        <taxon>Bacillati</taxon>
        <taxon>Actinomycetota</taxon>
        <taxon>Actinomycetes</taxon>
        <taxon>Micrococcales</taxon>
        <taxon>Intrasporangiaceae</taxon>
        <taxon>Arsenicicoccus</taxon>
    </lineage>
</organism>
<gene>
    <name evidence="2" type="ORF">GGG17_02205</name>
</gene>
<dbReference type="Proteomes" id="UP000431092">
    <property type="component" value="Unassembled WGS sequence"/>
</dbReference>